<dbReference type="Pfam" id="PF00069">
    <property type="entry name" value="Pkinase"/>
    <property type="match status" value="1"/>
</dbReference>
<feature type="region of interest" description="Disordered" evidence="6">
    <location>
        <begin position="204"/>
        <end position="373"/>
    </location>
</feature>
<evidence type="ECO:0000256" key="6">
    <source>
        <dbReference type="SAM" id="MobiDB-lite"/>
    </source>
</evidence>
<dbReference type="STRING" id="1077348.A0A2G8RXC2"/>
<dbReference type="EMBL" id="AYKW01000045">
    <property type="protein sequence ID" value="PIL25968.1"/>
    <property type="molecule type" value="Genomic_DNA"/>
</dbReference>
<keyword evidence="3" id="KW-0067">ATP-binding</keyword>
<comment type="catalytic activity">
    <reaction evidence="4">
        <text>L-threonyl-[protein] + ATP = O-phospho-L-threonyl-[protein] + ADP + H(+)</text>
        <dbReference type="Rhea" id="RHEA:46608"/>
        <dbReference type="Rhea" id="RHEA-COMP:11060"/>
        <dbReference type="Rhea" id="RHEA-COMP:11605"/>
        <dbReference type="ChEBI" id="CHEBI:15378"/>
        <dbReference type="ChEBI" id="CHEBI:30013"/>
        <dbReference type="ChEBI" id="CHEBI:30616"/>
        <dbReference type="ChEBI" id="CHEBI:61977"/>
        <dbReference type="ChEBI" id="CHEBI:456216"/>
        <dbReference type="EC" id="2.7.11.1"/>
    </reaction>
</comment>
<gene>
    <name evidence="9" type="ORF">GSI_11722</name>
</gene>
<dbReference type="Proteomes" id="UP000230002">
    <property type="component" value="Unassembled WGS sequence"/>
</dbReference>
<evidence type="ECO:0000256" key="4">
    <source>
        <dbReference type="ARBA" id="ARBA00047899"/>
    </source>
</evidence>
<feature type="region of interest" description="Disordered" evidence="6">
    <location>
        <begin position="630"/>
        <end position="709"/>
    </location>
</feature>
<proteinExistence type="inferred from homology"/>
<feature type="region of interest" description="Disordered" evidence="6">
    <location>
        <begin position="386"/>
        <end position="432"/>
    </location>
</feature>
<dbReference type="PANTHER" id="PTHR45832:SF22">
    <property type="entry name" value="SERINE_THREONINE-PROTEIN KINASE SAMKA-RELATED"/>
    <property type="match status" value="1"/>
</dbReference>
<keyword evidence="2" id="KW-0547">Nucleotide-binding</keyword>
<feature type="domain" description="Protein kinase" evidence="7">
    <location>
        <begin position="823"/>
        <end position="1084"/>
    </location>
</feature>
<feature type="compositionally biased region" description="Low complexity" evidence="6">
    <location>
        <begin position="661"/>
        <end position="693"/>
    </location>
</feature>
<dbReference type="OrthoDB" id="248923at2759"/>
<evidence type="ECO:0000256" key="5">
    <source>
        <dbReference type="ARBA" id="ARBA00048679"/>
    </source>
</evidence>
<feature type="compositionally biased region" description="Low complexity" evidence="6">
    <location>
        <begin position="326"/>
        <end position="338"/>
    </location>
</feature>
<evidence type="ECO:0000313" key="10">
    <source>
        <dbReference type="Proteomes" id="UP000230002"/>
    </source>
</evidence>
<name>A0A2G8RXC2_9APHY</name>
<dbReference type="GO" id="GO:0106310">
    <property type="term" value="F:protein serine kinase activity"/>
    <property type="evidence" value="ECO:0007669"/>
    <property type="project" value="RHEA"/>
</dbReference>
<dbReference type="InterPro" id="IPR036936">
    <property type="entry name" value="CRIB_dom_sf"/>
</dbReference>
<feature type="compositionally biased region" description="Low complexity" evidence="6">
    <location>
        <begin position="400"/>
        <end position="425"/>
    </location>
</feature>
<accession>A0A2G8RXC2</accession>
<evidence type="ECO:0000259" key="7">
    <source>
        <dbReference type="PROSITE" id="PS50011"/>
    </source>
</evidence>
<feature type="domain" description="CRIB" evidence="8">
    <location>
        <begin position="143"/>
        <end position="156"/>
    </location>
</feature>
<dbReference type="PROSITE" id="PS50108">
    <property type="entry name" value="CRIB"/>
    <property type="match status" value="1"/>
</dbReference>
<feature type="compositionally biased region" description="Polar residues" evidence="6">
    <location>
        <begin position="255"/>
        <end position="270"/>
    </location>
</feature>
<evidence type="ECO:0000256" key="1">
    <source>
        <dbReference type="ARBA" id="ARBA00008874"/>
    </source>
</evidence>
<dbReference type="GO" id="GO:0004674">
    <property type="term" value="F:protein serine/threonine kinase activity"/>
    <property type="evidence" value="ECO:0007669"/>
    <property type="project" value="UniProtKB-EC"/>
</dbReference>
<evidence type="ECO:0000313" key="9">
    <source>
        <dbReference type="EMBL" id="PIL25968.1"/>
    </source>
</evidence>
<dbReference type="SUPFAM" id="SSF56112">
    <property type="entry name" value="Protein kinase-like (PK-like)"/>
    <property type="match status" value="1"/>
</dbReference>
<dbReference type="PANTHER" id="PTHR45832">
    <property type="entry name" value="SERINE/THREONINE-PROTEIN KINASE SAMKA-RELATED-RELATED"/>
    <property type="match status" value="1"/>
</dbReference>
<dbReference type="InterPro" id="IPR020635">
    <property type="entry name" value="Tyr_kinase_cat_dom"/>
</dbReference>
<evidence type="ECO:0000256" key="2">
    <source>
        <dbReference type="ARBA" id="ARBA00022741"/>
    </source>
</evidence>
<reference evidence="9 10" key="1">
    <citation type="journal article" date="2015" name="Sci. Rep.">
        <title>Chromosome-level genome map provides insights into diverse defense mechanisms in the medicinal fungus Ganoderma sinense.</title>
        <authorList>
            <person name="Zhu Y."/>
            <person name="Xu J."/>
            <person name="Sun C."/>
            <person name="Zhou S."/>
            <person name="Xu H."/>
            <person name="Nelson D.R."/>
            <person name="Qian J."/>
            <person name="Song J."/>
            <person name="Luo H."/>
            <person name="Xiang L."/>
            <person name="Li Y."/>
            <person name="Xu Z."/>
            <person name="Ji A."/>
            <person name="Wang L."/>
            <person name="Lu S."/>
            <person name="Hayward A."/>
            <person name="Sun W."/>
            <person name="Li X."/>
            <person name="Schwartz D.C."/>
            <person name="Wang Y."/>
            <person name="Chen S."/>
        </authorList>
    </citation>
    <scope>NUCLEOTIDE SEQUENCE [LARGE SCALE GENOMIC DNA]</scope>
    <source>
        <strain evidence="9 10">ZZ0214-1</strain>
    </source>
</reference>
<dbReference type="Pfam" id="PF00786">
    <property type="entry name" value="PBD"/>
    <property type="match status" value="1"/>
</dbReference>
<dbReference type="Gene3D" id="3.90.810.10">
    <property type="entry name" value="CRIB domain"/>
    <property type="match status" value="1"/>
</dbReference>
<dbReference type="GO" id="GO:0004713">
    <property type="term" value="F:protein tyrosine kinase activity"/>
    <property type="evidence" value="ECO:0007669"/>
    <property type="project" value="InterPro"/>
</dbReference>
<evidence type="ECO:0000259" key="8">
    <source>
        <dbReference type="PROSITE" id="PS50108"/>
    </source>
</evidence>
<dbReference type="AlphaFoldDB" id="A0A2G8RXC2"/>
<feature type="compositionally biased region" description="Low complexity" evidence="6">
    <location>
        <begin position="507"/>
        <end position="519"/>
    </location>
</feature>
<keyword evidence="10" id="KW-1185">Reference proteome</keyword>
<protein>
    <submittedName>
        <fullName evidence="9">Uncharacterized protein</fullName>
    </submittedName>
</protein>
<dbReference type="PROSITE" id="PS50011">
    <property type="entry name" value="PROTEIN_KINASE_DOM"/>
    <property type="match status" value="1"/>
</dbReference>
<evidence type="ECO:0000256" key="3">
    <source>
        <dbReference type="ARBA" id="ARBA00022840"/>
    </source>
</evidence>
<dbReference type="GO" id="GO:0005524">
    <property type="term" value="F:ATP binding"/>
    <property type="evidence" value="ECO:0007669"/>
    <property type="project" value="UniProtKB-KW"/>
</dbReference>
<dbReference type="InterPro" id="IPR000719">
    <property type="entry name" value="Prot_kinase_dom"/>
</dbReference>
<dbReference type="SMART" id="SM00219">
    <property type="entry name" value="TyrKc"/>
    <property type="match status" value="1"/>
</dbReference>
<feature type="compositionally biased region" description="Low complexity" evidence="6">
    <location>
        <begin position="231"/>
        <end position="249"/>
    </location>
</feature>
<feature type="region of interest" description="Disordered" evidence="6">
    <location>
        <begin position="452"/>
        <end position="532"/>
    </location>
</feature>
<dbReference type="InterPro" id="IPR051931">
    <property type="entry name" value="PAK3-like"/>
</dbReference>
<comment type="catalytic activity">
    <reaction evidence="5">
        <text>L-seryl-[protein] + ATP = O-phospho-L-seryl-[protein] + ADP + H(+)</text>
        <dbReference type="Rhea" id="RHEA:17989"/>
        <dbReference type="Rhea" id="RHEA-COMP:9863"/>
        <dbReference type="Rhea" id="RHEA-COMP:11604"/>
        <dbReference type="ChEBI" id="CHEBI:15378"/>
        <dbReference type="ChEBI" id="CHEBI:29999"/>
        <dbReference type="ChEBI" id="CHEBI:30616"/>
        <dbReference type="ChEBI" id="CHEBI:83421"/>
        <dbReference type="ChEBI" id="CHEBI:456216"/>
        <dbReference type="EC" id="2.7.11.1"/>
    </reaction>
</comment>
<feature type="compositionally biased region" description="Pro residues" evidence="6">
    <location>
        <begin position="23"/>
        <end position="32"/>
    </location>
</feature>
<feature type="compositionally biased region" description="Low complexity" evidence="6">
    <location>
        <begin position="121"/>
        <end position="130"/>
    </location>
</feature>
<feature type="compositionally biased region" description="Low complexity" evidence="6">
    <location>
        <begin position="777"/>
        <end position="792"/>
    </location>
</feature>
<feature type="compositionally biased region" description="Low complexity" evidence="6">
    <location>
        <begin position="33"/>
        <end position="55"/>
    </location>
</feature>
<organism evidence="9 10">
    <name type="scientific">Ganoderma sinense ZZ0214-1</name>
    <dbReference type="NCBI Taxonomy" id="1077348"/>
    <lineage>
        <taxon>Eukaryota</taxon>
        <taxon>Fungi</taxon>
        <taxon>Dikarya</taxon>
        <taxon>Basidiomycota</taxon>
        <taxon>Agaricomycotina</taxon>
        <taxon>Agaricomycetes</taxon>
        <taxon>Polyporales</taxon>
        <taxon>Polyporaceae</taxon>
        <taxon>Ganoderma</taxon>
    </lineage>
</organism>
<comment type="similarity">
    <text evidence="1">Belongs to the protein kinase superfamily. STE Ser/Thr protein kinase family. STE20 subfamily.</text>
</comment>
<feature type="region of interest" description="Disordered" evidence="6">
    <location>
        <begin position="774"/>
        <end position="793"/>
    </location>
</feature>
<dbReference type="InterPro" id="IPR000095">
    <property type="entry name" value="CRIB_dom"/>
</dbReference>
<sequence length="1122" mass="120629">MATSSKQNSRFSSLKVFKFTAAPKPPPLPPKDPYYLPNPSLRSLGNSLSPDSLSPSQPPTPLSAQYVNLARSPSPTPSYAPSRITVSPYSTTSNFPESASSRKALFKFSSFGRRPKTPKTAESSHSASSEPLPPPEPIDDPSISLPWNFQHNIHVDEGFSGLPPTWSAQLAEAGFSEEEVAAIQAKRAESRLRSTRSIYSLNVGRSASPAGTTRSPGYGAPSSSIRRDMSEASLSQVSLASSQRSYSSRSHARKISTSSRGPSEYSSATQLEPEARRTPPVSRPTPKHSFTYPQLQSQSTPHLPTHHSSPSITRVAPPVPPPPAISVVSDNSSSSGASEKQFMARSAPSRSFHVANESVGSIEHSPPPAYMSPRKEAHITHSDENFQLPPSLVRPEAGPSTGANGTAHSSTASSSSSSHRVTATSPLTPPRLSFHQDDLSSWTESLFSSIPDTITFTPPKPPVQRTQTSPLRMGADIGAARPRAGSVRTYDGSPSAGARQLPPQKPLPKQLLKQDSPPISVLPPPPPSAGGSPLWNEVMKMANPGATGSPSTSPSWAQDSTIDYSTDSYSTLLTPVLDEFPPIPCINDLDQAELRSTLGRDKENRDSGLSTMTVTPATIATAAIARSVRPNMVTSPVRQNSNDESRSSAVPGSSEPDDGRSYSPNSSESHSSTSTSSTTASLSTGTGSASSDSRPQTLTTEASDWRSSGLKPKSLVYSDVSPEPSPRASSFGEHDTFTVSITADLREPDVGTFGQRRPSILTDDTFLSARKTGGNLLTPVTPSPSSRSVSPLSPAPRYPGWLSSVVAPLKSFINDQLDPRDLYTDLREIAEGESGSVFAARVLPKPYSPEKEPNSYVAIKNIAILPSGSPKIIDLERELTLLKGLSHRNVLTMDSLYVDLVEDSLWIRMELMERSVADAIALVEEGIDLNEKIMAQVARDALDALVYLQSKGIAHRDVRSDNLLVNREGVIKLADFSNAIQVSRSNPSCSDLAGVIYWQAPEIRSGPYNALKVDVWSLGATIWELAETAPPFSDITDPRQLGTELPSLSQPEIYSRSLHDFLDLCSNPSSSRPDPHDLLNTPFIRHPSGRQAIVNLLVKCREIEERLSRRQSTDSAGTVSRS</sequence>
<feature type="compositionally biased region" description="Polar residues" evidence="6">
    <location>
        <begin position="694"/>
        <end position="706"/>
    </location>
</feature>
<dbReference type="InterPro" id="IPR011009">
    <property type="entry name" value="Kinase-like_dom_sf"/>
</dbReference>
<feature type="compositionally biased region" description="Polar residues" evidence="6">
    <location>
        <begin position="204"/>
        <end position="215"/>
    </location>
</feature>
<feature type="region of interest" description="Disordered" evidence="6">
    <location>
        <begin position="20"/>
        <end position="146"/>
    </location>
</feature>
<feature type="compositionally biased region" description="Polar residues" evidence="6">
    <location>
        <begin position="291"/>
        <end position="312"/>
    </location>
</feature>
<feature type="compositionally biased region" description="Polar residues" evidence="6">
    <location>
        <begin position="71"/>
        <end position="101"/>
    </location>
</feature>
<comment type="caution">
    <text evidence="9">The sequence shown here is derived from an EMBL/GenBank/DDBJ whole genome shotgun (WGS) entry which is preliminary data.</text>
</comment>
<dbReference type="SMART" id="SM00285">
    <property type="entry name" value="PBD"/>
    <property type="match status" value="1"/>
</dbReference>
<dbReference type="Gene3D" id="1.10.510.10">
    <property type="entry name" value="Transferase(Phosphotransferase) domain 1"/>
    <property type="match status" value="1"/>
</dbReference>